<dbReference type="PANTHER" id="PTHR11787">
    <property type="entry name" value="RAB GDP-DISSOCIATION INHIBITOR"/>
    <property type="match status" value="1"/>
</dbReference>
<evidence type="ECO:0000256" key="2">
    <source>
        <dbReference type="SAM" id="MobiDB-lite"/>
    </source>
</evidence>
<dbReference type="InParanoid" id="A0A316VEP3"/>
<evidence type="ECO:0000313" key="3">
    <source>
        <dbReference type="EMBL" id="PWN35996.1"/>
    </source>
</evidence>
<dbReference type="PANTHER" id="PTHR11787:SF4">
    <property type="entry name" value="CHM, RAB ESCORT PROTEIN 1"/>
    <property type="match status" value="1"/>
</dbReference>
<dbReference type="GO" id="GO:0005968">
    <property type="term" value="C:Rab-protein geranylgeranyltransferase complex"/>
    <property type="evidence" value="ECO:0007669"/>
    <property type="project" value="TreeGrafter"/>
</dbReference>
<evidence type="ECO:0000256" key="1">
    <source>
        <dbReference type="ARBA" id="ARBA00005593"/>
    </source>
</evidence>
<dbReference type="GO" id="GO:0005092">
    <property type="term" value="F:GDP-dissociation inhibitor activity"/>
    <property type="evidence" value="ECO:0007669"/>
    <property type="project" value="InterPro"/>
</dbReference>
<dbReference type="STRING" id="1280837.A0A316VEP3"/>
<protein>
    <submittedName>
        <fullName evidence="3">FAD/NAD(P)-binding domain-containing protein</fullName>
    </submittedName>
</protein>
<dbReference type="InterPro" id="IPR018203">
    <property type="entry name" value="GDP_dissociation_inhibitor"/>
</dbReference>
<keyword evidence="4" id="KW-1185">Reference proteome</keyword>
<dbReference type="Gene3D" id="3.30.519.10">
    <property type="entry name" value="Guanine Nucleotide Dissociation Inhibitor, domain 2"/>
    <property type="match status" value="1"/>
</dbReference>
<reference evidence="3 4" key="1">
    <citation type="journal article" date="2018" name="Mol. Biol. Evol.">
        <title>Broad Genomic Sampling Reveals a Smut Pathogenic Ancestry of the Fungal Clade Ustilaginomycotina.</title>
        <authorList>
            <person name="Kijpornyongpan T."/>
            <person name="Mondo S.J."/>
            <person name="Barry K."/>
            <person name="Sandor L."/>
            <person name="Lee J."/>
            <person name="Lipzen A."/>
            <person name="Pangilinan J."/>
            <person name="LaButti K."/>
            <person name="Hainaut M."/>
            <person name="Henrissat B."/>
            <person name="Grigoriev I.V."/>
            <person name="Spatafora J.W."/>
            <person name="Aime M.C."/>
        </authorList>
    </citation>
    <scope>NUCLEOTIDE SEQUENCE [LARGE SCALE GENOMIC DNA]</scope>
    <source>
        <strain evidence="3 4">MCA 3882</strain>
    </source>
</reference>
<dbReference type="RefSeq" id="XP_025356298.1">
    <property type="nucleotide sequence ID" value="XM_025502432.1"/>
</dbReference>
<dbReference type="GO" id="GO:0007264">
    <property type="term" value="P:small GTPase-mediated signal transduction"/>
    <property type="evidence" value="ECO:0007669"/>
    <property type="project" value="InterPro"/>
</dbReference>
<evidence type="ECO:0000313" key="4">
    <source>
        <dbReference type="Proteomes" id="UP000245771"/>
    </source>
</evidence>
<dbReference type="SUPFAM" id="SSF54373">
    <property type="entry name" value="FAD-linked reductases, C-terminal domain"/>
    <property type="match status" value="1"/>
</dbReference>
<comment type="similarity">
    <text evidence="1">Belongs to the Rab GDI family.</text>
</comment>
<dbReference type="OrthoDB" id="9446342at2759"/>
<proteinExistence type="inferred from homology"/>
<sequence>MTDSSLLDEKYDFALLGTSLPLSILSAALARAGFSVLHIDDAEHYGGPWASLTLKELAGLRDAHKGTRIEDGIVDIDISFPSNSEEIPAELEAVNRHFAISLAPTLLPCSGPTIDVLIRSKVASYCTFRLLQQTAVYSNEGRAKDAWPLRTVPSSKEDIFKDKTLSLVDKRRLMKLLQQAAPKAPTEESTSEETAESSNTASTSTIDQLKGSFYDHLTSSDGPGFSARLASDVAYGVALCASPNESASAAMHRIQRHIVSVGRYGNSAYLVGQYGGAGEMAQCFSRASAVQGGTFVLAHKIKQLVRIQGKTEEQPKEGILPRWNIALDGIDGSCQAGCVIGDTDMLHRVNPAASSSKPGGTSRQAMGILLLDRGMRINPSPTTTDAEGNAIPIPPPPETALVVFPPLDDGSDSGKIGSVWALQMGEGTFSCPKGTYLVYLCAALPQSENDLQTAEQAKFALAHARQGVLQLAAASQPEWPADQAQQHQQSTSDSVTPLFECYMVRESATSTGGEEGQRRTDERKKELEENALLPVKSSLGNLATSLDDATQQAEELYWLLCGQEGIGREKAEELRRRQRRAASAYAVGRGLGGLPESEGSQSEPTEVLDFFPVSEDTDES</sequence>
<dbReference type="Gene3D" id="1.10.405.10">
    <property type="entry name" value="Guanine Nucleotide Dissociation Inhibitor, domain 1"/>
    <property type="match status" value="1"/>
</dbReference>
<dbReference type="InterPro" id="IPR036188">
    <property type="entry name" value="FAD/NAD-bd_sf"/>
</dbReference>
<gene>
    <name evidence="3" type="ORF">FA14DRAFT_50375</name>
</gene>
<dbReference type="Proteomes" id="UP000245771">
    <property type="component" value="Unassembled WGS sequence"/>
</dbReference>
<name>A0A316VEP3_9BASI</name>
<dbReference type="GO" id="GO:0005634">
    <property type="term" value="C:nucleus"/>
    <property type="evidence" value="ECO:0007669"/>
    <property type="project" value="TreeGrafter"/>
</dbReference>
<feature type="region of interest" description="Disordered" evidence="2">
    <location>
        <begin position="179"/>
        <end position="204"/>
    </location>
</feature>
<accession>A0A316VEP3</accession>
<dbReference type="GO" id="GO:0016192">
    <property type="term" value="P:vesicle-mediated transport"/>
    <property type="evidence" value="ECO:0007669"/>
    <property type="project" value="TreeGrafter"/>
</dbReference>
<dbReference type="GeneID" id="37024213"/>
<dbReference type="PRINTS" id="PR00891">
    <property type="entry name" value="RABGDIREP"/>
</dbReference>
<feature type="region of interest" description="Disordered" evidence="2">
    <location>
        <begin position="586"/>
        <end position="620"/>
    </location>
</feature>
<organism evidence="3 4">
    <name type="scientific">Meira miltonrushii</name>
    <dbReference type="NCBI Taxonomy" id="1280837"/>
    <lineage>
        <taxon>Eukaryota</taxon>
        <taxon>Fungi</taxon>
        <taxon>Dikarya</taxon>
        <taxon>Basidiomycota</taxon>
        <taxon>Ustilaginomycotina</taxon>
        <taxon>Exobasidiomycetes</taxon>
        <taxon>Exobasidiales</taxon>
        <taxon>Brachybasidiaceae</taxon>
        <taxon>Meira</taxon>
    </lineage>
</organism>
<dbReference type="GO" id="GO:0005829">
    <property type="term" value="C:cytosol"/>
    <property type="evidence" value="ECO:0007669"/>
    <property type="project" value="TreeGrafter"/>
</dbReference>
<dbReference type="Gene3D" id="3.50.50.60">
    <property type="entry name" value="FAD/NAD(P)-binding domain"/>
    <property type="match status" value="1"/>
</dbReference>
<dbReference type="Pfam" id="PF00996">
    <property type="entry name" value="GDI"/>
    <property type="match status" value="1"/>
</dbReference>
<dbReference type="EMBL" id="KZ819603">
    <property type="protein sequence ID" value="PWN35996.1"/>
    <property type="molecule type" value="Genomic_DNA"/>
</dbReference>
<dbReference type="SUPFAM" id="SSF51905">
    <property type="entry name" value="FAD/NAD(P)-binding domain"/>
    <property type="match status" value="1"/>
</dbReference>
<feature type="compositionally biased region" description="Basic and acidic residues" evidence="2">
    <location>
        <begin position="515"/>
        <end position="525"/>
    </location>
</feature>
<dbReference type="AlphaFoldDB" id="A0A316VEP3"/>
<feature type="region of interest" description="Disordered" evidence="2">
    <location>
        <begin position="506"/>
        <end position="525"/>
    </location>
</feature>